<gene>
    <name evidence="1" type="ORF">K3G42_030790</name>
</gene>
<comment type="caution">
    <text evidence="1">The sequence shown here is derived from an EMBL/GenBank/DDBJ whole genome shotgun (WGS) entry which is preliminary data.</text>
</comment>
<dbReference type="EMBL" id="CM037617">
    <property type="protein sequence ID" value="KAH8005689.1"/>
    <property type="molecule type" value="Genomic_DNA"/>
</dbReference>
<proteinExistence type="predicted"/>
<sequence length="100" mass="11351">MKSVVVAVVMDMFTDVDIFKDLLDAGFKRKVGIYIILDESNLKYFLQMCERTQMHAGHLKKLSSHPKSTFLALMAEKLPMQSVSLTLAENYANLAIVQIR</sequence>
<accession>A0ACB8FK69</accession>
<keyword evidence="2" id="KW-1185">Reference proteome</keyword>
<evidence type="ECO:0000313" key="1">
    <source>
        <dbReference type="EMBL" id="KAH8005689.1"/>
    </source>
</evidence>
<reference evidence="1" key="1">
    <citation type="submission" date="2021-08" db="EMBL/GenBank/DDBJ databases">
        <title>The first chromosome-level gecko genome reveals the dynamic sex chromosomes of Neotropical dwarf geckos (Sphaerodactylidae: Sphaerodactylus).</title>
        <authorList>
            <person name="Pinto B.J."/>
            <person name="Keating S.E."/>
            <person name="Gamble T."/>
        </authorList>
    </citation>
    <scope>NUCLEOTIDE SEQUENCE</scope>
    <source>
        <strain evidence="1">TG3544</strain>
    </source>
</reference>
<name>A0ACB8FK69_9SAUR</name>
<dbReference type="Proteomes" id="UP000827872">
    <property type="component" value="Linkage Group LG04"/>
</dbReference>
<organism evidence="1 2">
    <name type="scientific">Sphaerodactylus townsendi</name>
    <dbReference type="NCBI Taxonomy" id="933632"/>
    <lineage>
        <taxon>Eukaryota</taxon>
        <taxon>Metazoa</taxon>
        <taxon>Chordata</taxon>
        <taxon>Craniata</taxon>
        <taxon>Vertebrata</taxon>
        <taxon>Euteleostomi</taxon>
        <taxon>Lepidosauria</taxon>
        <taxon>Squamata</taxon>
        <taxon>Bifurcata</taxon>
        <taxon>Gekkota</taxon>
        <taxon>Sphaerodactylidae</taxon>
        <taxon>Sphaerodactylus</taxon>
    </lineage>
</organism>
<evidence type="ECO:0000313" key="2">
    <source>
        <dbReference type="Proteomes" id="UP000827872"/>
    </source>
</evidence>
<protein>
    <submittedName>
        <fullName evidence="1">Uncharacterized protein</fullName>
    </submittedName>
</protein>